<feature type="compositionally biased region" description="Acidic residues" evidence="1">
    <location>
        <begin position="349"/>
        <end position="372"/>
    </location>
</feature>
<feature type="compositionally biased region" description="Basic and acidic residues" evidence="1">
    <location>
        <begin position="328"/>
        <end position="348"/>
    </location>
</feature>
<feature type="compositionally biased region" description="Acidic residues" evidence="1">
    <location>
        <begin position="105"/>
        <end position="124"/>
    </location>
</feature>
<gene>
    <name evidence="3" type="ORF">DBRI1063_LOCUS2458</name>
</gene>
<dbReference type="SUPFAM" id="SSF82199">
    <property type="entry name" value="SET domain"/>
    <property type="match status" value="1"/>
</dbReference>
<feature type="region of interest" description="Disordered" evidence="1">
    <location>
        <begin position="25"/>
        <end position="51"/>
    </location>
</feature>
<feature type="region of interest" description="Disordered" evidence="1">
    <location>
        <begin position="319"/>
        <end position="372"/>
    </location>
</feature>
<accession>A0A7S2E571</accession>
<dbReference type="PROSITE" id="PS50280">
    <property type="entry name" value="SET"/>
    <property type="match status" value="1"/>
</dbReference>
<evidence type="ECO:0000259" key="2">
    <source>
        <dbReference type="PROSITE" id="PS50280"/>
    </source>
</evidence>
<name>A0A7S2E571_9STRA</name>
<dbReference type="PANTHER" id="PTHR35711:SF1">
    <property type="entry name" value="ECTODERMAL, ISOFORM F"/>
    <property type="match status" value="1"/>
</dbReference>
<dbReference type="Gene3D" id="2.170.270.10">
    <property type="entry name" value="SET domain"/>
    <property type="match status" value="1"/>
</dbReference>
<evidence type="ECO:0000313" key="3">
    <source>
        <dbReference type="EMBL" id="CAD9316051.1"/>
    </source>
</evidence>
<protein>
    <recommendedName>
        <fullName evidence="2">SET domain-containing protein</fullName>
    </recommendedName>
</protein>
<reference evidence="3" key="1">
    <citation type="submission" date="2021-01" db="EMBL/GenBank/DDBJ databases">
        <authorList>
            <person name="Corre E."/>
            <person name="Pelletier E."/>
            <person name="Niang G."/>
            <person name="Scheremetjew M."/>
            <person name="Finn R."/>
            <person name="Kale V."/>
            <person name="Holt S."/>
            <person name="Cochrane G."/>
            <person name="Meng A."/>
            <person name="Brown T."/>
            <person name="Cohen L."/>
        </authorList>
    </citation>
    <scope>NUCLEOTIDE SEQUENCE</scope>
    <source>
        <strain evidence="3">Pop2</strain>
    </source>
</reference>
<dbReference type="PANTHER" id="PTHR35711">
    <property type="entry name" value="EXPRESSED PROTEIN"/>
    <property type="match status" value="1"/>
</dbReference>
<feature type="region of interest" description="Disordered" evidence="1">
    <location>
        <begin position="105"/>
        <end position="126"/>
    </location>
</feature>
<feature type="domain" description="SET" evidence="2">
    <location>
        <begin position="65"/>
        <end position="296"/>
    </location>
</feature>
<dbReference type="EMBL" id="HBGN01003715">
    <property type="protein sequence ID" value="CAD9316051.1"/>
    <property type="molecule type" value="Transcribed_RNA"/>
</dbReference>
<dbReference type="InterPro" id="IPR001214">
    <property type="entry name" value="SET_dom"/>
</dbReference>
<sequence length="568" mass="64131">MTSTNNNNDDDDYVTNLINLANESSKKSISENVKPNFSLPPPSSSFSSSDASSSASDYDYIVNENAICIKECDEKGRGWYAKRPLAAGTVLMISKPLAMVMDWEEYNEEEEEEEEDDDDDDEEEKGGLKRNGLLILNLLQSITKNPSLWNDALSSLHPKDLKTAQSLPSWTCSDENVTNQIEEAIRNLNDTTTTATASFSADTIKEIQTRLPLIVRYNCLSVETSPELFIHPNINQGGHVNLSGTALYYQPSFFNHSPSKKPNVVRYAIGNIMFFVVGCSFEESVLPDEELCISYIEHETLMESTERVTALLDMDFQQQGQEEEDDADVSKHQDEKNGTNENDNKHDNDDDQGDNDDDDDECDDDGPNYPIIDDDIQQELMNMIPTERLNDITELLQQSTTSSNNWFKCDTHRLKILLALTHDGLGQFDKALSCWKECVDFAETYFPFLDENCIAIYVQYALCARALSLSSMTTMTAETTEDNNMALAKKYANLALKKHSLLYGGGVLRFRKRYEQELALQLRKEEEEDENNSKRKKTNSKSWMMVASSKKLSGPIAMNDLWPLSLDG</sequence>
<feature type="region of interest" description="Disordered" evidence="1">
    <location>
        <begin position="523"/>
        <end position="542"/>
    </location>
</feature>
<dbReference type="InterPro" id="IPR046341">
    <property type="entry name" value="SET_dom_sf"/>
</dbReference>
<proteinExistence type="predicted"/>
<evidence type="ECO:0000256" key="1">
    <source>
        <dbReference type="SAM" id="MobiDB-lite"/>
    </source>
</evidence>
<dbReference type="AlphaFoldDB" id="A0A7S2E571"/>
<organism evidence="3">
    <name type="scientific">Ditylum brightwellii</name>
    <dbReference type="NCBI Taxonomy" id="49249"/>
    <lineage>
        <taxon>Eukaryota</taxon>
        <taxon>Sar</taxon>
        <taxon>Stramenopiles</taxon>
        <taxon>Ochrophyta</taxon>
        <taxon>Bacillariophyta</taxon>
        <taxon>Mediophyceae</taxon>
        <taxon>Lithodesmiophycidae</taxon>
        <taxon>Lithodesmiales</taxon>
        <taxon>Lithodesmiaceae</taxon>
        <taxon>Ditylum</taxon>
    </lineage>
</organism>